<evidence type="ECO:0008006" key="4">
    <source>
        <dbReference type="Google" id="ProtNLM"/>
    </source>
</evidence>
<comment type="caution">
    <text evidence="2">The sequence shown here is derived from an EMBL/GenBank/DDBJ whole genome shotgun (WGS) entry which is preliminary data.</text>
</comment>
<dbReference type="PANTHER" id="PTHR35983:SF1">
    <property type="entry name" value="UPF0166 PROTEIN TM_0021"/>
    <property type="match status" value="1"/>
</dbReference>
<gene>
    <name evidence="2" type="ORF">MHIP_27600</name>
</gene>
<proteinExistence type="inferred from homology"/>
<dbReference type="InterPro" id="IPR011322">
    <property type="entry name" value="N-reg_PII-like_a/b"/>
</dbReference>
<dbReference type="EMBL" id="BLLB01000002">
    <property type="protein sequence ID" value="GFH02277.1"/>
    <property type="molecule type" value="Genomic_DNA"/>
</dbReference>
<dbReference type="RefSeq" id="WP_163889088.1">
    <property type="nucleotide sequence ID" value="NZ_BLLB01000002.1"/>
</dbReference>
<dbReference type="Gene3D" id="3.30.70.120">
    <property type="match status" value="3"/>
</dbReference>
<dbReference type="InterPro" id="IPR015867">
    <property type="entry name" value="N-reg_PII/ATP_PRibTrfase_C"/>
</dbReference>
<evidence type="ECO:0000313" key="2">
    <source>
        <dbReference type="EMBL" id="GFH02277.1"/>
    </source>
</evidence>
<dbReference type="AlphaFoldDB" id="A0A7I9ZNE8"/>
<protein>
    <recommendedName>
        <fullName evidence="4">DUF190 domain-containing protein</fullName>
    </recommendedName>
</protein>
<accession>A0A7I9ZNE8</accession>
<name>A0A7I9ZNE8_9MYCO</name>
<dbReference type="InterPro" id="IPR003793">
    <property type="entry name" value="UPF0166"/>
</dbReference>
<reference evidence="2 3" key="1">
    <citation type="journal article" date="2019" name="Emerg. Microbes Infect.">
        <title>Comprehensive subspecies identification of 175 nontuberculous mycobacteria species based on 7547 genomic profiles.</title>
        <authorList>
            <person name="Matsumoto Y."/>
            <person name="Kinjo T."/>
            <person name="Motooka D."/>
            <person name="Nabeya D."/>
            <person name="Jung N."/>
            <person name="Uechi K."/>
            <person name="Horii T."/>
            <person name="Iida T."/>
            <person name="Fujita J."/>
            <person name="Nakamura S."/>
        </authorList>
    </citation>
    <scope>NUCLEOTIDE SEQUENCE [LARGE SCALE GENOMIC DNA]</scope>
    <source>
        <strain evidence="2 3">JCM 30996</strain>
    </source>
</reference>
<dbReference type="PANTHER" id="PTHR35983">
    <property type="entry name" value="UPF0166 PROTEIN TM_0021"/>
    <property type="match status" value="1"/>
</dbReference>
<dbReference type="SUPFAM" id="SSF54913">
    <property type="entry name" value="GlnB-like"/>
    <property type="match status" value="3"/>
</dbReference>
<dbReference type="Pfam" id="PF02641">
    <property type="entry name" value="DUF190"/>
    <property type="match status" value="3"/>
</dbReference>
<evidence type="ECO:0000256" key="1">
    <source>
        <dbReference type="ARBA" id="ARBA00010554"/>
    </source>
</evidence>
<organism evidence="2 3">
    <name type="scientific">Mycolicibacterium hippocampi</name>
    <dbReference type="NCBI Taxonomy" id="659824"/>
    <lineage>
        <taxon>Bacteria</taxon>
        <taxon>Bacillati</taxon>
        <taxon>Actinomycetota</taxon>
        <taxon>Actinomycetes</taxon>
        <taxon>Mycobacteriales</taxon>
        <taxon>Mycobacteriaceae</taxon>
        <taxon>Mycolicibacterium</taxon>
    </lineage>
</organism>
<sequence length="361" mass="38867">MNENCLKLTTYFGERQRTDGHFLAEALLDLYDRECVAISIMLRGSAGFGPRHLLRTDSSLSLSEDPPVAVAAVDTDVKISGLVDAVVGLTPRGLVTVERARLIGGEREGHGFAMASALHDGVKLTVYVGRQERVQRRPAYLAVCDLLFRHGLDGASTFLGVDGTVNGDRHRAGFFGRNVDVPVMIIAVGSADSVGGAVSELDGLLSRPLMTIERVRVCKRDGSLLARPDHLPGTDGKGRALHQKLMVYTSEDSLYDGVPVHRALIRRLRATQGASGATALRGIWGFHGGDPPHGDRFLQLGRGVPVTTIVVDTPGSIARSFEIVDEITQQHGLVTSEMVPARASIDENRPPGTVELASYDY</sequence>
<dbReference type="Proteomes" id="UP000465304">
    <property type="component" value="Unassembled WGS sequence"/>
</dbReference>
<keyword evidence="3" id="KW-1185">Reference proteome</keyword>
<comment type="similarity">
    <text evidence="1">Belongs to the UPF0166 family.</text>
</comment>
<evidence type="ECO:0000313" key="3">
    <source>
        <dbReference type="Proteomes" id="UP000465304"/>
    </source>
</evidence>